<comment type="caution">
    <text evidence="1">The sequence shown here is derived from an EMBL/GenBank/DDBJ whole genome shotgun (WGS) entry which is preliminary data.</text>
</comment>
<organism evidence="1 2">
    <name type="scientific">Fodinibius salicampi</name>
    <dbReference type="NCBI Taxonomy" id="1920655"/>
    <lineage>
        <taxon>Bacteria</taxon>
        <taxon>Pseudomonadati</taxon>
        <taxon>Balneolota</taxon>
        <taxon>Balneolia</taxon>
        <taxon>Balneolales</taxon>
        <taxon>Balneolaceae</taxon>
        <taxon>Fodinibius</taxon>
    </lineage>
</organism>
<evidence type="ECO:0008006" key="3">
    <source>
        <dbReference type="Google" id="ProtNLM"/>
    </source>
</evidence>
<dbReference type="EMBL" id="JAJNDC010000001">
    <property type="protein sequence ID" value="MCW9712639.1"/>
    <property type="molecule type" value="Genomic_DNA"/>
</dbReference>
<gene>
    <name evidence="1" type="ORF">LQ318_06960</name>
</gene>
<accession>A0ABT3PXP6</accession>
<dbReference type="RefSeq" id="WP_265788747.1">
    <property type="nucleotide sequence ID" value="NZ_BAABRS010000001.1"/>
</dbReference>
<sequence length="374" mass="40469">MGRAMLIICTGMLVILGIIGISTADQGKSLTQKAVKYANETTAQNAAHTAIQIAMQKVNEDDSWATTYDKSNTWTQTIDEATVELYVETNSDYSTNGYWEEDSLRITSKATYADGYESEVVSVYLKEPFSNLVPKFKGALSLALMKEEIKSLSIGGSSIINGNPPSGSGCSNMPGIAAMDESYADELEASGTVPDWSENKGVTGDPQLKYDSDLKYSPVDEMIARLKKSGNSKTISGQYSGSLGTQENPGVFFVEDYVKLTGKQDAGYGILVIRGDGGMGYEGELDLKGNFEFNGLVVFENAELFDGKGTPTINGSVLVGKRPQEESSTYENSIDIDISGNISIQYNCIAEKYAKMAAADAVKQNKYTRVVTYE</sequence>
<dbReference type="Proteomes" id="UP001207337">
    <property type="component" value="Unassembled WGS sequence"/>
</dbReference>
<protein>
    <recommendedName>
        <fullName evidence="3">PilX N-terminal</fullName>
    </recommendedName>
</protein>
<evidence type="ECO:0000313" key="2">
    <source>
        <dbReference type="Proteomes" id="UP001207337"/>
    </source>
</evidence>
<proteinExistence type="predicted"/>
<reference evidence="1 2" key="1">
    <citation type="submission" date="2021-11" db="EMBL/GenBank/DDBJ databases">
        <title>Aliifidinibius sp. nov., a new bacterium isolated from saline soil.</title>
        <authorList>
            <person name="Galisteo C."/>
            <person name="De La Haba R."/>
            <person name="Sanchez-Porro C."/>
            <person name="Ventosa A."/>
        </authorList>
    </citation>
    <scope>NUCLEOTIDE SEQUENCE [LARGE SCALE GENOMIC DNA]</scope>
    <source>
        <strain evidence="1 2">KACC 190600</strain>
    </source>
</reference>
<name>A0ABT3PXP6_9BACT</name>
<evidence type="ECO:0000313" key="1">
    <source>
        <dbReference type="EMBL" id="MCW9712639.1"/>
    </source>
</evidence>
<keyword evidence="2" id="KW-1185">Reference proteome</keyword>